<evidence type="ECO:0000313" key="10">
    <source>
        <dbReference type="EMBL" id="ONH69911.1"/>
    </source>
</evidence>
<dbReference type="GO" id="GO:0005634">
    <property type="term" value="C:nucleus"/>
    <property type="evidence" value="ECO:0007669"/>
    <property type="project" value="UniProtKB-SubCell"/>
</dbReference>
<feature type="compositionally biased region" description="Low complexity" evidence="7">
    <location>
        <begin position="244"/>
        <end position="264"/>
    </location>
</feature>
<evidence type="ECO:0000256" key="3">
    <source>
        <dbReference type="ARBA" id="ARBA00022771"/>
    </source>
</evidence>
<dbReference type="FunFam" id="3.30.50.10:FF:000007">
    <property type="entry name" value="Nitrogen regulatory AreA, N-terminal"/>
    <property type="match status" value="1"/>
</dbReference>
<evidence type="ECO:0000259" key="8">
    <source>
        <dbReference type="PROSITE" id="PS50114"/>
    </source>
</evidence>
<dbReference type="Pfam" id="PF00320">
    <property type="entry name" value="GATA"/>
    <property type="match status" value="1"/>
</dbReference>
<accession>A0A061ATN4</accession>
<dbReference type="SMART" id="SM00401">
    <property type="entry name" value="ZnF_GATA"/>
    <property type="match status" value="1"/>
</dbReference>
<dbReference type="STRING" id="36022.A0A061ATN4"/>
<dbReference type="OrthoDB" id="515401at2759"/>
<evidence type="ECO:0000256" key="5">
    <source>
        <dbReference type="ARBA" id="ARBA00023242"/>
    </source>
</evidence>
<dbReference type="AlphaFoldDB" id="A0A061ATN4"/>
<keyword evidence="11" id="KW-1185">Reference proteome</keyword>
<dbReference type="EMBL" id="MPUK01000001">
    <property type="protein sequence ID" value="ONH69911.1"/>
    <property type="molecule type" value="Genomic_DNA"/>
</dbReference>
<organism evidence="9">
    <name type="scientific">Cyberlindnera fabianii</name>
    <name type="common">Yeast</name>
    <name type="synonym">Hansenula fabianii</name>
    <dbReference type="NCBI Taxonomy" id="36022"/>
    <lineage>
        <taxon>Eukaryota</taxon>
        <taxon>Fungi</taxon>
        <taxon>Dikarya</taxon>
        <taxon>Ascomycota</taxon>
        <taxon>Saccharomycotina</taxon>
        <taxon>Saccharomycetes</taxon>
        <taxon>Phaffomycetales</taxon>
        <taxon>Phaffomycetaceae</taxon>
        <taxon>Cyberlindnera</taxon>
    </lineage>
</organism>
<dbReference type="PANTHER" id="PTHR10071:SF281">
    <property type="entry name" value="BOX A-BINDING FACTOR-RELATED"/>
    <property type="match status" value="1"/>
</dbReference>
<evidence type="ECO:0000256" key="1">
    <source>
        <dbReference type="ARBA" id="ARBA00004123"/>
    </source>
</evidence>
<keyword evidence="5" id="KW-0539">Nucleus</keyword>
<comment type="subcellular location">
    <subcellularLocation>
        <location evidence="1">Nucleus</location>
    </subcellularLocation>
</comment>
<dbReference type="GO" id="GO:0000122">
    <property type="term" value="P:negative regulation of transcription by RNA polymerase II"/>
    <property type="evidence" value="ECO:0007669"/>
    <property type="project" value="TreeGrafter"/>
</dbReference>
<dbReference type="PROSITE" id="PS00344">
    <property type="entry name" value="GATA_ZN_FINGER_1"/>
    <property type="match status" value="1"/>
</dbReference>
<dbReference type="VEuPathDB" id="FungiDB:BON22_0109"/>
<reference evidence="11" key="2">
    <citation type="journal article" date="2017" name="Genome Announc.">
        <title>Genome sequences of Cyberlindnera fabianii 65, Pichia kudriavzevii 129, and Saccharomyces cerevisiae 131 isolated from fermented masau fruits in Zimbabwe.</title>
        <authorList>
            <person name="van Rijswijck I.M.H."/>
            <person name="Derks M.F.L."/>
            <person name="Abee T."/>
            <person name="de Ridder D."/>
            <person name="Smid E.J."/>
        </authorList>
    </citation>
    <scope>NUCLEOTIDE SEQUENCE [LARGE SCALE GENOMIC DNA]</scope>
    <source>
        <strain evidence="11">65</strain>
    </source>
</reference>
<feature type="compositionally biased region" description="Polar residues" evidence="7">
    <location>
        <begin position="396"/>
        <end position="415"/>
    </location>
</feature>
<dbReference type="Proteomes" id="UP000189513">
    <property type="component" value="Unassembled WGS sequence"/>
</dbReference>
<dbReference type="EMBL" id="LK052887">
    <property type="protein sequence ID" value="CDR38755.1"/>
    <property type="molecule type" value="Genomic_DNA"/>
</dbReference>
<feature type="region of interest" description="Disordered" evidence="7">
    <location>
        <begin position="393"/>
        <end position="415"/>
    </location>
</feature>
<reference evidence="9" key="1">
    <citation type="journal article" date="2014" name="Genome Announc.">
        <title>Genome sequence of the yeast Cyberlindnera fabianii (Hansenula fabianii).</title>
        <authorList>
            <person name="Freel K.C."/>
            <person name="Sarilar V."/>
            <person name="Neuveglise C."/>
            <person name="Devillers H."/>
            <person name="Friedrich A."/>
            <person name="Schacherer J."/>
        </authorList>
    </citation>
    <scope>NUCLEOTIDE SEQUENCE</scope>
    <source>
        <strain evidence="9">YJS4271</strain>
    </source>
</reference>
<keyword evidence="4" id="KW-0862">Zinc</keyword>
<dbReference type="Gene3D" id="3.30.50.10">
    <property type="entry name" value="Erythroid Transcription Factor GATA-1, subunit A"/>
    <property type="match status" value="1"/>
</dbReference>
<evidence type="ECO:0000256" key="6">
    <source>
        <dbReference type="PROSITE-ProRule" id="PRU00094"/>
    </source>
</evidence>
<evidence type="ECO:0000256" key="7">
    <source>
        <dbReference type="SAM" id="MobiDB-lite"/>
    </source>
</evidence>
<keyword evidence="2" id="KW-0479">Metal-binding</keyword>
<dbReference type="GO" id="GO:0008270">
    <property type="term" value="F:zinc ion binding"/>
    <property type="evidence" value="ECO:0007669"/>
    <property type="project" value="UniProtKB-KW"/>
</dbReference>
<dbReference type="CDD" id="cd00202">
    <property type="entry name" value="ZnF_GATA"/>
    <property type="match status" value="1"/>
</dbReference>
<feature type="domain" description="GATA-type" evidence="8">
    <location>
        <begin position="272"/>
        <end position="325"/>
    </location>
</feature>
<dbReference type="PANTHER" id="PTHR10071">
    <property type="entry name" value="TRANSCRIPTION FACTOR GATA FAMILY MEMBER"/>
    <property type="match status" value="1"/>
</dbReference>
<evidence type="ECO:0000313" key="9">
    <source>
        <dbReference type="EMBL" id="CDR38755.1"/>
    </source>
</evidence>
<feature type="region of interest" description="Disordered" evidence="7">
    <location>
        <begin position="354"/>
        <end position="380"/>
    </location>
</feature>
<dbReference type="SUPFAM" id="SSF57716">
    <property type="entry name" value="Glucocorticoid receptor-like (DNA-binding domain)"/>
    <property type="match status" value="1"/>
</dbReference>
<feature type="compositionally biased region" description="Low complexity" evidence="7">
    <location>
        <begin position="357"/>
        <end position="379"/>
    </location>
</feature>
<dbReference type="InterPro" id="IPR039355">
    <property type="entry name" value="Transcription_factor_GATA"/>
</dbReference>
<dbReference type="GO" id="GO:0000981">
    <property type="term" value="F:DNA-binding transcription factor activity, RNA polymerase II-specific"/>
    <property type="evidence" value="ECO:0007669"/>
    <property type="project" value="TreeGrafter"/>
</dbReference>
<feature type="compositionally biased region" description="Polar residues" evidence="7">
    <location>
        <begin position="223"/>
        <end position="238"/>
    </location>
</feature>
<keyword evidence="3 6" id="KW-0863">Zinc-finger</keyword>
<name>A0A061ATN4_CYBFA</name>
<protein>
    <submittedName>
        <fullName evidence="9">CYFA0S02e05336g1_1</fullName>
    </submittedName>
    <submittedName>
        <fullName evidence="10">Nitrogen regulatory protein GLN3</fullName>
    </submittedName>
</protein>
<evidence type="ECO:0000313" key="11">
    <source>
        <dbReference type="Proteomes" id="UP000189513"/>
    </source>
</evidence>
<dbReference type="InterPro" id="IPR013088">
    <property type="entry name" value="Znf_NHR/GATA"/>
</dbReference>
<evidence type="ECO:0000256" key="2">
    <source>
        <dbReference type="ARBA" id="ARBA00022723"/>
    </source>
</evidence>
<feature type="region of interest" description="Disordered" evidence="7">
    <location>
        <begin position="204"/>
        <end position="273"/>
    </location>
</feature>
<dbReference type="InterPro" id="IPR000679">
    <property type="entry name" value="Znf_GATA"/>
</dbReference>
<dbReference type="PROSITE" id="PS50114">
    <property type="entry name" value="GATA_ZN_FINGER_2"/>
    <property type="match status" value="1"/>
</dbReference>
<gene>
    <name evidence="10" type="ORF">BON22_0109</name>
    <name evidence="9" type="ORF">CYFA0S_02e05336g</name>
</gene>
<dbReference type="PRINTS" id="PR00619">
    <property type="entry name" value="GATAZNFINGER"/>
</dbReference>
<dbReference type="GO" id="GO:0000978">
    <property type="term" value="F:RNA polymerase II cis-regulatory region sequence-specific DNA binding"/>
    <property type="evidence" value="ECO:0007669"/>
    <property type="project" value="TreeGrafter"/>
</dbReference>
<proteinExistence type="predicted"/>
<sequence>MENSPSIWDIYSAAKKLLALQPRIENRTLRESCKHTQTAHKKKFSVQHGNISIDSLSPASVESNKVSVGSTCSGDTVVSAATSTTSTSTSTLAAPTAKQSNLTKGLQSKAAQSHTSDVNNANGEIDTAWNMVDVEKDNMTFSFNDKTIKLENLHFNKFSQKSGTTSVHPQEILQNKHQYQQTPDGSLGDGGMNQHVHPQQLLQKQLEKHHNHSQQLQQQQYQMNTKSSYTQMGQSLPTQPQPIRRSSLSRNPSSASLSTSASSLTKKKAPSNTQNVECYNCQTQKTPLWRRDSNGNTLCNACGLFQKLHGTMRPLSLKTDVIKKRNSRRNSQSVSQCKEAKTLNSLEKNITLYNITPSSSSNSPSSSASTPANSGSSNAQQQRYKNVLILPKPSLAGTSIPTGRKPSTISTSRKTSVASPYEYQFGASPSTFTNNTPSPITMPSPVSPSVSSHISTSHGSLPMNLSSTNLTNSFNQKRIPQMFQRRENSVGSNMMFTPVASGASTAATSGSFVNPSMLTIGGDDNEMDVDSNGIGNDLDWLKFDMGG</sequence>
<reference evidence="10" key="3">
    <citation type="submission" date="2017-01" db="EMBL/GenBank/DDBJ databases">
        <authorList>
            <person name="Mah S.A."/>
            <person name="Swanson W.J."/>
            <person name="Moy G.W."/>
            <person name="Vacquier V.D."/>
        </authorList>
    </citation>
    <scope>NUCLEOTIDE SEQUENCE [LARGE SCALE GENOMIC DNA]</scope>
    <source>
        <strain evidence="10">65</strain>
    </source>
</reference>
<evidence type="ECO:0000256" key="4">
    <source>
        <dbReference type="ARBA" id="ARBA00022833"/>
    </source>
</evidence>
<dbReference type="GO" id="GO:0045944">
    <property type="term" value="P:positive regulation of transcription by RNA polymerase II"/>
    <property type="evidence" value="ECO:0007669"/>
    <property type="project" value="TreeGrafter"/>
</dbReference>